<dbReference type="RefSeq" id="WP_186406286.1">
    <property type="nucleotide sequence ID" value="NZ_FLQX01000094.1"/>
</dbReference>
<dbReference type="CDD" id="cd07990">
    <property type="entry name" value="LPLAT_LCLAT1-like"/>
    <property type="match status" value="1"/>
</dbReference>
<dbReference type="SUPFAM" id="SSF69593">
    <property type="entry name" value="Glycerol-3-phosphate (1)-acyltransferase"/>
    <property type="match status" value="1"/>
</dbReference>
<evidence type="ECO:0000313" key="4">
    <source>
        <dbReference type="Proteomes" id="UP000199169"/>
    </source>
</evidence>
<dbReference type="NCBIfam" id="NF010621">
    <property type="entry name" value="PRK14014.1"/>
    <property type="match status" value="1"/>
</dbReference>
<protein>
    <submittedName>
        <fullName evidence="3">Putative endonuclease</fullName>
    </submittedName>
</protein>
<keyword evidence="1" id="KW-1133">Transmembrane helix</keyword>
<dbReference type="Pfam" id="PF01553">
    <property type="entry name" value="Acyltransferase"/>
    <property type="match status" value="1"/>
</dbReference>
<evidence type="ECO:0000256" key="1">
    <source>
        <dbReference type="SAM" id="Phobius"/>
    </source>
</evidence>
<gene>
    <name evidence="3" type="primary">yihG</name>
    <name evidence="3" type="ORF">ACCAA_20091</name>
</gene>
<feature type="domain" description="Phospholipid/glycerol acyltransferase" evidence="2">
    <location>
        <begin position="89"/>
        <end position="231"/>
    </location>
</feature>
<dbReference type="PANTHER" id="PTHR10983">
    <property type="entry name" value="1-ACYLGLYCEROL-3-PHOSPHATE ACYLTRANSFERASE-RELATED"/>
    <property type="match status" value="1"/>
</dbReference>
<dbReference type="InterPro" id="IPR002123">
    <property type="entry name" value="Plipid/glycerol_acylTrfase"/>
</dbReference>
<evidence type="ECO:0000259" key="2">
    <source>
        <dbReference type="SMART" id="SM00563"/>
    </source>
</evidence>
<keyword evidence="1" id="KW-0472">Membrane</keyword>
<accession>A0A1A8XJY8</accession>
<keyword evidence="1" id="KW-0812">Transmembrane</keyword>
<organism evidence="3 4">
    <name type="scientific">Candidatus Accumulibacter aalborgensis</name>
    <dbReference type="NCBI Taxonomy" id="1860102"/>
    <lineage>
        <taxon>Bacteria</taxon>
        <taxon>Pseudomonadati</taxon>
        <taxon>Pseudomonadota</taxon>
        <taxon>Betaproteobacteria</taxon>
        <taxon>Candidatus Accumulibacter</taxon>
    </lineage>
</organism>
<dbReference type="AlphaFoldDB" id="A0A1A8XJY8"/>
<dbReference type="SMART" id="SM00563">
    <property type="entry name" value="PlsC"/>
    <property type="match status" value="1"/>
</dbReference>
<keyword evidence="3" id="KW-0255">Endonuclease</keyword>
<evidence type="ECO:0000313" key="3">
    <source>
        <dbReference type="EMBL" id="SBT05001.1"/>
    </source>
</evidence>
<sequence length="305" mass="35066">MLSFLPAPLIGLIAGCLLGINSLFWVPILVLVAIAKLILPFKAVRLRLDPLLVSIAEAWIACNSAWMALTQKVSWDVQGIHGLDPRGWYLVNCNHQSWADILVLQHLFTRRIPLLKFFLKQQLVWVPVMGLAWWALDFPFMRRHSEEVLNKHPKLRSKDRETTRRACEKFSLIPTSVMNFCEGTRFTQVKHQRQRSPYRHLLKPKAGGIALALNVMGDRFHAVLDVTIVYPDGAPDFWQFLSGRMKRARVRVQTLPVPTDLATGDYANDPAVREAFQQWMQQIWQDKDEQIARLLSCPADARRVR</sequence>
<dbReference type="STRING" id="1860102.ACCAA_20091"/>
<feature type="transmembrane region" description="Helical" evidence="1">
    <location>
        <begin position="123"/>
        <end position="141"/>
    </location>
</feature>
<reference evidence="4" key="1">
    <citation type="submission" date="2016-06" db="EMBL/GenBank/DDBJ databases">
        <authorList>
            <person name="McIlroy S.J."/>
            <person name="Karst S.M."/>
            <person name="Albertsen M."/>
        </authorList>
    </citation>
    <scope>NUCLEOTIDE SEQUENCE [LARGE SCALE GENOMIC DNA]</scope>
</reference>
<keyword evidence="3" id="KW-0378">Hydrolase</keyword>
<dbReference type="GO" id="GO:0004519">
    <property type="term" value="F:endonuclease activity"/>
    <property type="evidence" value="ECO:0007669"/>
    <property type="project" value="UniProtKB-KW"/>
</dbReference>
<keyword evidence="4" id="KW-1185">Reference proteome</keyword>
<proteinExistence type="predicted"/>
<dbReference type="EMBL" id="FLQX01000094">
    <property type="protein sequence ID" value="SBT05001.1"/>
    <property type="molecule type" value="Genomic_DNA"/>
</dbReference>
<name>A0A1A8XJY8_9PROT</name>
<feature type="transmembrane region" description="Helical" evidence="1">
    <location>
        <begin position="12"/>
        <end position="39"/>
    </location>
</feature>
<dbReference type="Proteomes" id="UP000199169">
    <property type="component" value="Unassembled WGS sequence"/>
</dbReference>
<dbReference type="GO" id="GO:0016746">
    <property type="term" value="F:acyltransferase activity"/>
    <property type="evidence" value="ECO:0007669"/>
    <property type="project" value="InterPro"/>
</dbReference>
<keyword evidence="3" id="KW-0540">Nuclease</keyword>
<dbReference type="PANTHER" id="PTHR10983:SF16">
    <property type="entry name" value="LYSOCARDIOLIPIN ACYLTRANSFERASE 1"/>
    <property type="match status" value="1"/>
</dbReference>